<evidence type="ECO:0000313" key="6">
    <source>
        <dbReference type="Proteomes" id="UP000694287"/>
    </source>
</evidence>
<organism evidence="5 6">
    <name type="scientific">Pseudonocardia abyssalis</name>
    <dbReference type="NCBI Taxonomy" id="2792008"/>
    <lineage>
        <taxon>Bacteria</taxon>
        <taxon>Bacillati</taxon>
        <taxon>Actinomycetota</taxon>
        <taxon>Actinomycetes</taxon>
        <taxon>Pseudonocardiales</taxon>
        <taxon>Pseudonocardiaceae</taxon>
        <taxon>Pseudonocardia</taxon>
    </lineage>
</organism>
<evidence type="ECO:0000256" key="1">
    <source>
        <dbReference type="ARBA" id="ARBA00022748"/>
    </source>
</evidence>
<dbReference type="PANTHER" id="PTHR47870:SF1">
    <property type="entry name" value="CYTOCHROME C-TYPE BIOGENESIS PROTEIN CCMH"/>
    <property type="match status" value="1"/>
</dbReference>
<comment type="caution">
    <text evidence="5">The sequence shown here is derived from an EMBL/GenBank/DDBJ whole genome shotgun (WGS) entry which is preliminary data.</text>
</comment>
<dbReference type="InterPro" id="IPR005616">
    <property type="entry name" value="CcmH/CycL/Ccl2/NrfF_N"/>
</dbReference>
<sequence length="163" mass="17618">MRTRRSEAVTVLTLVLLAITVVALLTAGQPAPDRVQELAQTLRCPVCQSVSIADSPSDTAVAMRQVVAEQVAQGRSDTEIVAYFRARYGDWVLLDPPTGGVTLALWLVPPAVSVVGVALVWARARSRPRTGPEPELDDPDRARVDAAVARARARARTDREDQP</sequence>
<evidence type="ECO:0000256" key="2">
    <source>
        <dbReference type="RuleBase" id="RU364112"/>
    </source>
</evidence>
<dbReference type="CDD" id="cd16378">
    <property type="entry name" value="CcmH_N"/>
    <property type="match status" value="1"/>
</dbReference>
<dbReference type="EMBL" id="JADQDK010000001">
    <property type="protein sequence ID" value="MBW0133250.1"/>
    <property type="molecule type" value="Genomic_DNA"/>
</dbReference>
<feature type="transmembrane region" description="Helical" evidence="2">
    <location>
        <begin position="103"/>
        <end position="122"/>
    </location>
</feature>
<protein>
    <recommendedName>
        <fullName evidence="2">Cytochrome c-type biogenesis protein</fullName>
    </recommendedName>
</protein>
<name>A0ABS6ULW9_9PSEU</name>
<keyword evidence="1" id="KW-0201">Cytochrome c-type biogenesis</keyword>
<gene>
    <name evidence="5" type="ORF">I4I81_03145</name>
</gene>
<dbReference type="PANTHER" id="PTHR47870">
    <property type="entry name" value="CYTOCHROME C-TYPE BIOGENESIS PROTEIN CCMH"/>
    <property type="match status" value="1"/>
</dbReference>
<keyword evidence="2" id="KW-0479">Metal-binding</keyword>
<keyword evidence="2" id="KW-0472">Membrane</keyword>
<keyword evidence="2" id="KW-0812">Transmembrane</keyword>
<keyword evidence="2" id="KW-0408">Iron</keyword>
<dbReference type="Proteomes" id="UP000694287">
    <property type="component" value="Unassembled WGS sequence"/>
</dbReference>
<feature type="domain" description="CcmH/CycL/Ccl2/NrfF N-terminal" evidence="4">
    <location>
        <begin position="16"/>
        <end position="146"/>
    </location>
</feature>
<evidence type="ECO:0000259" key="4">
    <source>
        <dbReference type="Pfam" id="PF03918"/>
    </source>
</evidence>
<dbReference type="Pfam" id="PF03918">
    <property type="entry name" value="CcmH"/>
    <property type="match status" value="1"/>
</dbReference>
<accession>A0ABS6ULW9</accession>
<keyword evidence="2" id="KW-0349">Heme</keyword>
<comment type="similarity">
    <text evidence="2">Belongs to the CcmH/CycL/Ccl2/NrfF family.</text>
</comment>
<proteinExistence type="inferred from homology"/>
<dbReference type="InterPro" id="IPR051263">
    <property type="entry name" value="C-type_cytochrome_biogenesis"/>
</dbReference>
<evidence type="ECO:0000313" key="5">
    <source>
        <dbReference type="EMBL" id="MBW0133250.1"/>
    </source>
</evidence>
<comment type="function">
    <text evidence="2">Possible subunit of a heme lyase.</text>
</comment>
<evidence type="ECO:0000256" key="3">
    <source>
        <dbReference type="SAM" id="MobiDB-lite"/>
    </source>
</evidence>
<keyword evidence="6" id="KW-1185">Reference proteome</keyword>
<keyword evidence="2" id="KW-1133">Transmembrane helix</keyword>
<reference evidence="5 6" key="1">
    <citation type="submission" date="2020-11" db="EMBL/GenBank/DDBJ databases">
        <title>Pseudonocardia abyssalis sp. nov. and Pseudonocardia oceani sp. nov., description and phylogenomic analysis of two novel actinomycetes isolated from the deep Southern Ocean.</title>
        <authorList>
            <person name="Parra J."/>
        </authorList>
    </citation>
    <scope>NUCLEOTIDE SEQUENCE [LARGE SCALE GENOMIC DNA]</scope>
    <source>
        <strain evidence="5 6">KRD-168</strain>
    </source>
</reference>
<keyword evidence="2" id="KW-0732">Signal</keyword>
<feature type="region of interest" description="Disordered" evidence="3">
    <location>
        <begin position="126"/>
        <end position="163"/>
    </location>
</feature>